<proteinExistence type="predicted"/>
<reference evidence="1" key="1">
    <citation type="journal article" date="2021" name="Microb. Physiol.">
        <title>Proteogenomic Insights into the Physiology of Marine, Sulfate-Reducing, Filamentous Desulfonema limicola and Desulfonema magnum.</title>
        <authorList>
            <person name="Schnaars V."/>
            <person name="Wohlbrand L."/>
            <person name="Scheve S."/>
            <person name="Hinrichs C."/>
            <person name="Reinhardt R."/>
            <person name="Rabus R."/>
        </authorList>
    </citation>
    <scope>NUCLEOTIDE SEQUENCE</scope>
    <source>
        <strain evidence="1">5ac10</strain>
    </source>
</reference>
<protein>
    <submittedName>
        <fullName evidence="1">Uncharacterized protein</fullName>
    </submittedName>
</protein>
<name>A0A975GEY9_9BACT</name>
<dbReference type="Proteomes" id="UP000663720">
    <property type="component" value="Chromosome"/>
</dbReference>
<dbReference type="KEGG" id="dli:dnl_09180"/>
<accession>A0A975GEY9</accession>
<dbReference type="EMBL" id="CP061799">
    <property type="protein sequence ID" value="QTA78688.1"/>
    <property type="molecule type" value="Genomic_DNA"/>
</dbReference>
<evidence type="ECO:0000313" key="2">
    <source>
        <dbReference type="Proteomes" id="UP000663720"/>
    </source>
</evidence>
<dbReference type="RefSeq" id="WP_207690516.1">
    <property type="nucleotide sequence ID" value="NZ_CP061799.1"/>
</dbReference>
<evidence type="ECO:0000313" key="1">
    <source>
        <dbReference type="EMBL" id="QTA78688.1"/>
    </source>
</evidence>
<gene>
    <name evidence="1" type="ORF">dnl_09180</name>
</gene>
<sequence>MNQNIQQQLTGICQTINKSSQTLEHLWQHYPLVWQELGWTQAQVRLWLGCLPDIVAADADMDNPVYSFQGETKPDDDLGDVIVKVLEAVGRPMPVKQLMNKLPGGLVVTVPMVQAAVKEHPRLLLTGPVVKLS</sequence>
<organism evidence="1 2">
    <name type="scientific">Desulfonema limicola</name>
    <dbReference type="NCBI Taxonomy" id="45656"/>
    <lineage>
        <taxon>Bacteria</taxon>
        <taxon>Pseudomonadati</taxon>
        <taxon>Thermodesulfobacteriota</taxon>
        <taxon>Desulfobacteria</taxon>
        <taxon>Desulfobacterales</taxon>
        <taxon>Desulfococcaceae</taxon>
        <taxon>Desulfonema</taxon>
    </lineage>
</organism>
<keyword evidence="2" id="KW-1185">Reference proteome</keyword>
<dbReference type="AlphaFoldDB" id="A0A975GEY9"/>